<proteinExistence type="predicted"/>
<dbReference type="AlphaFoldDB" id="A0A564WHW5"/>
<gene>
    <name evidence="1" type="ORF">DF3PA_90077</name>
</gene>
<organism evidence="1 2">
    <name type="scientific">Candidatus Defluviicoccus seviourii</name>
    <dbReference type="NCBI Taxonomy" id="2565273"/>
    <lineage>
        <taxon>Bacteria</taxon>
        <taxon>Pseudomonadati</taxon>
        <taxon>Pseudomonadota</taxon>
        <taxon>Alphaproteobacteria</taxon>
        <taxon>Rhodospirillales</taxon>
        <taxon>Rhodospirillaceae</taxon>
        <taxon>Defluviicoccus</taxon>
    </lineage>
</organism>
<sequence length="136" mass="14718">MGLAAAADVAAVLAPGEQLIDLGMGDRLLRIIRHQVLLRHVGDVGCFRVLRQQVVERLVLARADVLRDGKPPFLGVGKLWIDVEDHAAEWEKAVADNFADAELGIFDRHFHHCSPDLKVDSQGGDVQAPAALSTAP</sequence>
<protein>
    <submittedName>
        <fullName evidence="1">Uncharacterized protein</fullName>
    </submittedName>
</protein>
<evidence type="ECO:0000313" key="1">
    <source>
        <dbReference type="EMBL" id="VUX48060.1"/>
    </source>
</evidence>
<dbReference type="EMBL" id="UXAT02000054">
    <property type="protein sequence ID" value="VUX48060.1"/>
    <property type="molecule type" value="Genomic_DNA"/>
</dbReference>
<keyword evidence="2" id="KW-1185">Reference proteome</keyword>
<dbReference type="Proteomes" id="UP000326641">
    <property type="component" value="Unassembled WGS sequence"/>
</dbReference>
<reference evidence="1" key="1">
    <citation type="submission" date="2018-11" db="EMBL/GenBank/DDBJ databases">
        <authorList>
            <person name="Onetto C."/>
        </authorList>
    </citation>
    <scope>NUCLEOTIDE SEQUENCE [LARGE SCALE GENOMIC DNA]</scope>
</reference>
<evidence type="ECO:0000313" key="2">
    <source>
        <dbReference type="Proteomes" id="UP000326641"/>
    </source>
</evidence>
<name>A0A564WHW5_9PROT</name>
<comment type="caution">
    <text evidence="1">The sequence shown here is derived from an EMBL/GenBank/DDBJ whole genome shotgun (WGS) entry which is preliminary data.</text>
</comment>
<accession>A0A564WHW5</accession>